<gene>
    <name evidence="1" type="ORF">GCM10009430_35620</name>
</gene>
<protein>
    <recommendedName>
        <fullName evidence="3">DUF4468 domain-containing protein</fullName>
    </recommendedName>
</protein>
<dbReference type="RefSeq" id="WP_343913612.1">
    <property type="nucleotide sequence ID" value="NZ_BAAAGE010000003.1"/>
</dbReference>
<comment type="caution">
    <text evidence="1">The sequence shown here is derived from an EMBL/GenBank/DDBJ whole genome shotgun (WGS) entry which is preliminary data.</text>
</comment>
<name>A0ABN1J3D2_9FLAO</name>
<dbReference type="Proteomes" id="UP001501758">
    <property type="component" value="Unassembled WGS sequence"/>
</dbReference>
<evidence type="ECO:0000313" key="1">
    <source>
        <dbReference type="EMBL" id="GAA0727490.1"/>
    </source>
</evidence>
<reference evidence="1 2" key="1">
    <citation type="journal article" date="2019" name="Int. J. Syst. Evol. Microbiol.">
        <title>The Global Catalogue of Microorganisms (GCM) 10K type strain sequencing project: providing services to taxonomists for standard genome sequencing and annotation.</title>
        <authorList>
            <consortium name="The Broad Institute Genomics Platform"/>
            <consortium name="The Broad Institute Genome Sequencing Center for Infectious Disease"/>
            <person name="Wu L."/>
            <person name="Ma J."/>
        </authorList>
    </citation>
    <scope>NUCLEOTIDE SEQUENCE [LARGE SCALE GENOMIC DNA]</scope>
    <source>
        <strain evidence="1 2">JCM 15974</strain>
    </source>
</reference>
<sequence>MENHKKNYWMFKKTIFLLLIAVSSVSFAQRIKIDKKKLAFLKNETKVAVKLTFPEDLIIYSLHPEKEFIENMKKKYDRKDNGNGDKWYQTYQTAKKETWRDAFLAGLHERLKTYSDLEFVTNDQETNYTLIIEADWIYTGYGGSASVGREEGKLETTLRFVKTSESDSEVYATQAPKVIGNYAYGEFGDIERIRECYNKLGYLLSLQLKRVLK</sequence>
<dbReference type="EMBL" id="BAAAGE010000003">
    <property type="protein sequence ID" value="GAA0727490.1"/>
    <property type="molecule type" value="Genomic_DNA"/>
</dbReference>
<organism evidence="1 2">
    <name type="scientific">Aquimarina litoralis</name>
    <dbReference type="NCBI Taxonomy" id="584605"/>
    <lineage>
        <taxon>Bacteria</taxon>
        <taxon>Pseudomonadati</taxon>
        <taxon>Bacteroidota</taxon>
        <taxon>Flavobacteriia</taxon>
        <taxon>Flavobacteriales</taxon>
        <taxon>Flavobacteriaceae</taxon>
        <taxon>Aquimarina</taxon>
    </lineage>
</organism>
<proteinExistence type="predicted"/>
<evidence type="ECO:0008006" key="3">
    <source>
        <dbReference type="Google" id="ProtNLM"/>
    </source>
</evidence>
<accession>A0ABN1J3D2</accession>
<keyword evidence="2" id="KW-1185">Reference proteome</keyword>
<evidence type="ECO:0000313" key="2">
    <source>
        <dbReference type="Proteomes" id="UP001501758"/>
    </source>
</evidence>